<dbReference type="Proteomes" id="UP001497623">
    <property type="component" value="Unassembled WGS sequence"/>
</dbReference>
<dbReference type="AlphaFoldDB" id="A0AAV2QPP1"/>
<proteinExistence type="predicted"/>
<evidence type="ECO:0000256" key="1">
    <source>
        <dbReference type="SAM" id="MobiDB-lite"/>
    </source>
</evidence>
<feature type="region of interest" description="Disordered" evidence="1">
    <location>
        <begin position="151"/>
        <end position="178"/>
    </location>
</feature>
<evidence type="ECO:0000313" key="2">
    <source>
        <dbReference type="EMBL" id="CAL4091004.1"/>
    </source>
</evidence>
<accession>A0AAV2QPP1</accession>
<organism evidence="2 3">
    <name type="scientific">Meganyctiphanes norvegica</name>
    <name type="common">Northern krill</name>
    <name type="synonym">Thysanopoda norvegica</name>
    <dbReference type="NCBI Taxonomy" id="48144"/>
    <lineage>
        <taxon>Eukaryota</taxon>
        <taxon>Metazoa</taxon>
        <taxon>Ecdysozoa</taxon>
        <taxon>Arthropoda</taxon>
        <taxon>Crustacea</taxon>
        <taxon>Multicrustacea</taxon>
        <taxon>Malacostraca</taxon>
        <taxon>Eumalacostraca</taxon>
        <taxon>Eucarida</taxon>
        <taxon>Euphausiacea</taxon>
        <taxon>Euphausiidae</taxon>
        <taxon>Meganyctiphanes</taxon>
    </lineage>
</organism>
<evidence type="ECO:0000313" key="3">
    <source>
        <dbReference type="Proteomes" id="UP001497623"/>
    </source>
</evidence>
<gene>
    <name evidence="2" type="ORF">MNOR_LOCUS14175</name>
</gene>
<feature type="non-terminal residue" evidence="2">
    <location>
        <position position="217"/>
    </location>
</feature>
<name>A0AAV2QPP1_MEGNR</name>
<keyword evidence="3" id="KW-1185">Reference proteome</keyword>
<protein>
    <submittedName>
        <fullName evidence="2">Uncharacterized protein</fullName>
    </submittedName>
</protein>
<dbReference type="EMBL" id="CAXKWB010008396">
    <property type="protein sequence ID" value="CAL4091004.1"/>
    <property type="molecule type" value="Genomic_DNA"/>
</dbReference>
<sequence>MYVLILYMAFNNHVFEYQNKELPLSNHIQDLQNRELSFSNHISNHPTNYQTFTNHQTGHLPFTNHLSNQQDSNLQFSNHLSNHQNRDITFTNHVTNHSNNDQPCPNNNSYIPSRNIPIPNQIPLSGWQDLHNVQGASEIWGVRRRRDYRESWPGAAGRGGSVRDPGRGTGRGTVKDATGRRKEISISIETSVSEAFPYERNCHAWLLETGLTRNRRI</sequence>
<reference evidence="2 3" key="1">
    <citation type="submission" date="2024-05" db="EMBL/GenBank/DDBJ databases">
        <authorList>
            <person name="Wallberg A."/>
        </authorList>
    </citation>
    <scope>NUCLEOTIDE SEQUENCE [LARGE SCALE GENOMIC DNA]</scope>
</reference>
<comment type="caution">
    <text evidence="2">The sequence shown here is derived from an EMBL/GenBank/DDBJ whole genome shotgun (WGS) entry which is preliminary data.</text>
</comment>